<keyword evidence="2" id="KW-1185">Reference proteome</keyword>
<organism evidence="1 2">
    <name type="scientific">Kribbella pratensis</name>
    <dbReference type="NCBI Taxonomy" id="2512112"/>
    <lineage>
        <taxon>Bacteria</taxon>
        <taxon>Bacillati</taxon>
        <taxon>Actinomycetota</taxon>
        <taxon>Actinomycetes</taxon>
        <taxon>Propionibacteriales</taxon>
        <taxon>Kribbellaceae</taxon>
        <taxon>Kribbella</taxon>
    </lineage>
</organism>
<dbReference type="OrthoDB" id="3351920at2"/>
<evidence type="ECO:0008006" key="3">
    <source>
        <dbReference type="Google" id="ProtNLM"/>
    </source>
</evidence>
<proteinExistence type="predicted"/>
<accession>A0A4R8BW04</accession>
<comment type="caution">
    <text evidence="1">The sequence shown here is derived from an EMBL/GenBank/DDBJ whole genome shotgun (WGS) entry which is preliminary data.</text>
</comment>
<gene>
    <name evidence="1" type="ORF">EV653_5710</name>
</gene>
<reference evidence="1 2" key="1">
    <citation type="submission" date="2019-03" db="EMBL/GenBank/DDBJ databases">
        <title>Genomic Encyclopedia of Type Strains, Phase III (KMG-III): the genomes of soil and plant-associated and newly described type strains.</title>
        <authorList>
            <person name="Whitman W."/>
        </authorList>
    </citation>
    <scope>NUCLEOTIDE SEQUENCE [LARGE SCALE GENOMIC DNA]</scope>
    <source>
        <strain evidence="1 2">VKM Ac-2573</strain>
    </source>
</reference>
<dbReference type="EMBL" id="SODP01000003">
    <property type="protein sequence ID" value="TDW65696.1"/>
    <property type="molecule type" value="Genomic_DNA"/>
</dbReference>
<dbReference type="RefSeq" id="WP_134107086.1">
    <property type="nucleotide sequence ID" value="NZ_SODP01000003.1"/>
</dbReference>
<evidence type="ECO:0000313" key="2">
    <source>
        <dbReference type="Proteomes" id="UP000295146"/>
    </source>
</evidence>
<sequence>MNATATGPYAGDAAARVIRALLDFRSLWTTHDLVTTSGVPAPSVRRIIDALDQEDLVERRAPGVVTVPSWLALLRRWNEDFRFTQTTHLTYWRTKPGAPPLLDRIPTTPIRHAVTGTAAAHHWSPETPTGRTVIYTPDAQAAATIWELVPTKTRSIVLAEPMSDVVFTRSRKTSTGLRLAAPAQVLADLLTGATIPRRAADPLTQWMQENELEWRY</sequence>
<dbReference type="Proteomes" id="UP000295146">
    <property type="component" value="Unassembled WGS sequence"/>
</dbReference>
<evidence type="ECO:0000313" key="1">
    <source>
        <dbReference type="EMBL" id="TDW65696.1"/>
    </source>
</evidence>
<name>A0A4R8BW04_9ACTN</name>
<protein>
    <recommendedName>
        <fullName evidence="3">IclR-like helix-turn-helix domain-containing protein</fullName>
    </recommendedName>
</protein>
<dbReference type="AlphaFoldDB" id="A0A4R8BW04"/>